<dbReference type="SMART" id="SM00906">
    <property type="entry name" value="Fungal_trans"/>
    <property type="match status" value="1"/>
</dbReference>
<protein>
    <submittedName>
        <fullName evidence="7">Fungal-specific transcription factor domain-containing protein</fullName>
    </submittedName>
</protein>
<keyword evidence="3" id="KW-0238">DNA-binding</keyword>
<organism evidence="7 8">
    <name type="scientific">Aspergillus pseudodeflectus</name>
    <dbReference type="NCBI Taxonomy" id="176178"/>
    <lineage>
        <taxon>Eukaryota</taxon>
        <taxon>Fungi</taxon>
        <taxon>Dikarya</taxon>
        <taxon>Ascomycota</taxon>
        <taxon>Pezizomycotina</taxon>
        <taxon>Eurotiomycetes</taxon>
        <taxon>Eurotiomycetidae</taxon>
        <taxon>Eurotiales</taxon>
        <taxon>Aspergillaceae</taxon>
        <taxon>Aspergillus</taxon>
        <taxon>Aspergillus subgen. Nidulantes</taxon>
    </lineage>
</organism>
<dbReference type="InterPro" id="IPR007219">
    <property type="entry name" value="XnlR_reg_dom"/>
</dbReference>
<evidence type="ECO:0000256" key="3">
    <source>
        <dbReference type="ARBA" id="ARBA00023125"/>
    </source>
</evidence>
<dbReference type="GeneID" id="98157285"/>
<keyword evidence="1" id="KW-0479">Metal-binding</keyword>
<dbReference type="SUPFAM" id="SSF57701">
    <property type="entry name" value="Zn2/Cys6 DNA-binding domain"/>
    <property type="match status" value="1"/>
</dbReference>
<dbReference type="PROSITE" id="PS50048">
    <property type="entry name" value="ZN2_CY6_FUNGAL_2"/>
    <property type="match status" value="1"/>
</dbReference>
<comment type="caution">
    <text evidence="7">The sequence shown here is derived from an EMBL/GenBank/DDBJ whole genome shotgun (WGS) entry which is preliminary data.</text>
</comment>
<dbReference type="SMART" id="SM00066">
    <property type="entry name" value="GAL4"/>
    <property type="match status" value="1"/>
</dbReference>
<dbReference type="PANTHER" id="PTHR47425">
    <property type="entry name" value="FARB-RELATED"/>
    <property type="match status" value="1"/>
</dbReference>
<reference evidence="7 8" key="1">
    <citation type="submission" date="2024-07" db="EMBL/GenBank/DDBJ databases">
        <title>Section-level genome sequencing and comparative genomics of Aspergillus sections Usti and Cavernicolus.</title>
        <authorList>
            <consortium name="Lawrence Berkeley National Laboratory"/>
            <person name="Nybo J.L."/>
            <person name="Vesth T.C."/>
            <person name="Theobald S."/>
            <person name="Frisvad J.C."/>
            <person name="Larsen T.O."/>
            <person name="Kjaerboelling I."/>
            <person name="Rothschild-Mancinelli K."/>
            <person name="Lyhne E.K."/>
            <person name="Kogle M.E."/>
            <person name="Barry K."/>
            <person name="Clum A."/>
            <person name="Na H."/>
            <person name="Ledsgaard L."/>
            <person name="Lin J."/>
            <person name="Lipzen A."/>
            <person name="Kuo A."/>
            <person name="Riley R."/>
            <person name="Mondo S."/>
            <person name="LaButti K."/>
            <person name="Haridas S."/>
            <person name="Pangalinan J."/>
            <person name="Salamov A.A."/>
            <person name="Simmons B.A."/>
            <person name="Magnuson J.K."/>
            <person name="Chen J."/>
            <person name="Drula E."/>
            <person name="Henrissat B."/>
            <person name="Wiebenga A."/>
            <person name="Lubbers R.J."/>
            <person name="Gomes A.C."/>
            <person name="Macurrencykelacurrency M.R."/>
            <person name="Stajich J."/>
            <person name="Grigoriev I.V."/>
            <person name="Mortensen U.H."/>
            <person name="De vries R.P."/>
            <person name="Baker S.E."/>
            <person name="Andersen M.R."/>
        </authorList>
    </citation>
    <scope>NUCLEOTIDE SEQUENCE [LARGE SCALE GENOMIC DNA]</scope>
    <source>
        <strain evidence="7 8">CBS 756.74</strain>
    </source>
</reference>
<evidence type="ECO:0000313" key="8">
    <source>
        <dbReference type="Proteomes" id="UP001610444"/>
    </source>
</evidence>
<gene>
    <name evidence="7" type="ORF">BJX68DRAFT_249493</name>
</gene>
<feature type="domain" description="Zn(2)-C6 fungal-type" evidence="6">
    <location>
        <begin position="13"/>
        <end position="45"/>
    </location>
</feature>
<dbReference type="Pfam" id="PF00172">
    <property type="entry name" value="Zn_clus"/>
    <property type="match status" value="1"/>
</dbReference>
<dbReference type="CDD" id="cd00067">
    <property type="entry name" value="GAL4"/>
    <property type="match status" value="1"/>
</dbReference>
<dbReference type="CDD" id="cd12148">
    <property type="entry name" value="fungal_TF_MHR"/>
    <property type="match status" value="1"/>
</dbReference>
<evidence type="ECO:0000256" key="2">
    <source>
        <dbReference type="ARBA" id="ARBA00023015"/>
    </source>
</evidence>
<dbReference type="Gene3D" id="4.10.240.10">
    <property type="entry name" value="Zn(2)-C6 fungal-type DNA-binding domain"/>
    <property type="match status" value="1"/>
</dbReference>
<dbReference type="EMBL" id="JBFXLR010000092">
    <property type="protein sequence ID" value="KAL2837828.1"/>
    <property type="molecule type" value="Genomic_DNA"/>
</dbReference>
<accession>A0ABR4JCQ0</accession>
<dbReference type="RefSeq" id="XP_070892731.1">
    <property type="nucleotide sequence ID" value="XM_071042121.1"/>
</dbReference>
<dbReference type="PANTHER" id="PTHR47425:SF2">
    <property type="entry name" value="FARB-RELATED"/>
    <property type="match status" value="1"/>
</dbReference>
<evidence type="ECO:0000256" key="4">
    <source>
        <dbReference type="ARBA" id="ARBA00023163"/>
    </source>
</evidence>
<dbReference type="InterPro" id="IPR036864">
    <property type="entry name" value="Zn2-C6_fun-type_DNA-bd_sf"/>
</dbReference>
<dbReference type="PROSITE" id="PS00463">
    <property type="entry name" value="ZN2_CY6_FUNGAL_1"/>
    <property type="match status" value="1"/>
</dbReference>
<evidence type="ECO:0000256" key="5">
    <source>
        <dbReference type="ARBA" id="ARBA00023242"/>
    </source>
</evidence>
<keyword evidence="2" id="KW-0805">Transcription regulation</keyword>
<evidence type="ECO:0000256" key="1">
    <source>
        <dbReference type="ARBA" id="ARBA00022723"/>
    </source>
</evidence>
<evidence type="ECO:0000259" key="6">
    <source>
        <dbReference type="PROSITE" id="PS50048"/>
    </source>
</evidence>
<keyword evidence="5" id="KW-0539">Nucleus</keyword>
<name>A0ABR4JCQ0_9EURO</name>
<proteinExistence type="predicted"/>
<keyword evidence="4" id="KW-0804">Transcription</keyword>
<evidence type="ECO:0000313" key="7">
    <source>
        <dbReference type="EMBL" id="KAL2837828.1"/>
    </source>
</evidence>
<dbReference type="Proteomes" id="UP001610444">
    <property type="component" value="Unassembled WGS sequence"/>
</dbReference>
<keyword evidence="8" id="KW-1185">Reference proteome</keyword>
<sequence>MPTKSTMKRAKVACSNCHRRKIRCDLTVHGNPCTNCRLDDTTCLVTSREKCGPRRKRGATILGTAPSEVQPADIVLKGSFDGQLPGEQEEIQESILNTPRSSLLIPNNLPSYIKRPSTMLDIIDLQYLQGTDALNVPTGILRDELLKSYIRFVHPHMPIVDLANFVQAVKGSESICASDQLSLLLFQAVMFAGSLFIDLKYLLAAGYCSRKVARDHFFHRAQSLYRMQYESKATAVVQSLLLMLSQYEVSESWEQATVSIGICYSLAIKLGLHREDSKLSASHTSSYHFLRRRLWWSLVMQDTIVSLQTGLPPIICSNTYNVRLPQLGDFKFDIFSTQSEYFTILDAAQRREMALIFIEKVKLCQALNEEQTVWLTSPVNTTHMPHLQPTADSYNSADLYNNVRRLEMWRKGQARETVYKSLTASGRVQSPWEIVVACHRATLHLMHFLSLCQAYGLPKIRNLHHNLSPTTRYYQTLNDGAGTLISILIELYRLDSLNRLPYLLLNAVFNAGFSRLGSLWNTTSLDDRLRSFRDINVCLRIFRSLQDDYDGVDHLRCLLDSLTQKSVALASFPAWNGEEVISAIANQGTF</sequence>
<dbReference type="InterPro" id="IPR001138">
    <property type="entry name" value="Zn2Cys6_DnaBD"/>
</dbReference>
<dbReference type="InterPro" id="IPR052761">
    <property type="entry name" value="Fungal_Detox/Toxin_TFs"/>
</dbReference>
<dbReference type="Pfam" id="PF04082">
    <property type="entry name" value="Fungal_trans"/>
    <property type="match status" value="1"/>
</dbReference>